<proteinExistence type="predicted"/>
<organism evidence="3">
    <name type="scientific">Schistocephalus solidus</name>
    <name type="common">Tapeworm</name>
    <dbReference type="NCBI Taxonomy" id="70667"/>
    <lineage>
        <taxon>Eukaryota</taxon>
        <taxon>Metazoa</taxon>
        <taxon>Spiralia</taxon>
        <taxon>Lophotrochozoa</taxon>
        <taxon>Platyhelminthes</taxon>
        <taxon>Cestoda</taxon>
        <taxon>Eucestoda</taxon>
        <taxon>Diphyllobothriidea</taxon>
        <taxon>Diphyllobothriidae</taxon>
        <taxon>Schistocephalus</taxon>
    </lineage>
</organism>
<evidence type="ECO:0000256" key="2">
    <source>
        <dbReference type="SAM" id="Phobius"/>
    </source>
</evidence>
<dbReference type="EMBL" id="GEEE01021676">
    <property type="protein sequence ID" value="JAP41549.1"/>
    <property type="molecule type" value="Transcribed_RNA"/>
</dbReference>
<dbReference type="AlphaFoldDB" id="A0A0X3NNY7"/>
<name>A0A0X3NNY7_SCHSO</name>
<sequence>RTNGGLIKYALRGHAVLIQHITMRTLPCLLPLLCAVVLASASLRNQKPYRGFHSQEQAITASKGDLYFKDCREQICHQGLYDGYNCRAGYCDYVCDYMGCYESSRVKSAYAKANRSQKSRASWPRRKGTLKGKSQFKGKSRFGSNADFSSCTSEYCKSGDYEGYDCKMGHCGYVCKGADCYLD</sequence>
<evidence type="ECO:0000256" key="1">
    <source>
        <dbReference type="SAM" id="MobiDB-lite"/>
    </source>
</evidence>
<feature type="region of interest" description="Disordered" evidence="1">
    <location>
        <begin position="117"/>
        <end position="137"/>
    </location>
</feature>
<keyword evidence="2" id="KW-0812">Transmembrane</keyword>
<feature type="transmembrane region" description="Helical" evidence="2">
    <location>
        <begin position="21"/>
        <end position="43"/>
    </location>
</feature>
<protein>
    <submittedName>
        <fullName evidence="3">Uncharacterized protein</fullName>
    </submittedName>
</protein>
<keyword evidence="2" id="KW-1133">Transmembrane helix</keyword>
<evidence type="ECO:0000313" key="3">
    <source>
        <dbReference type="EMBL" id="JAP41549.1"/>
    </source>
</evidence>
<feature type="non-terminal residue" evidence="3">
    <location>
        <position position="1"/>
    </location>
</feature>
<accession>A0A0X3NNY7</accession>
<reference evidence="3" key="1">
    <citation type="submission" date="2016-01" db="EMBL/GenBank/DDBJ databases">
        <title>Reference transcriptome for the parasite Schistocephalus solidus: insights into the molecular evolution of parasitism.</title>
        <authorList>
            <person name="Hebert F.O."/>
            <person name="Grambauer S."/>
            <person name="Barber I."/>
            <person name="Landry C.R."/>
            <person name="Aubin-Horth N."/>
        </authorList>
    </citation>
    <scope>NUCLEOTIDE SEQUENCE</scope>
</reference>
<keyword evidence="2" id="KW-0472">Membrane</keyword>
<gene>
    <name evidence="3" type="ORF">TR160363</name>
</gene>